<keyword evidence="1" id="KW-1133">Transmembrane helix</keyword>
<reference evidence="2 3" key="1">
    <citation type="submission" date="2019-03" db="EMBL/GenBank/DDBJ databases">
        <title>Genome Sequencing and Assembly of Various Microbes Isolated from Partially Reclaimed Soil and Acid Mine Drainage (AMD) Site.</title>
        <authorList>
            <person name="Steinbock B."/>
            <person name="Bechtold R."/>
            <person name="Sevigny J.L."/>
            <person name="Thomas D."/>
            <person name="Cuthill L.R."/>
            <person name="Aveiro Johannsen E.J."/>
            <person name="Thomas K."/>
            <person name="Ghosh A."/>
        </authorList>
    </citation>
    <scope>NUCLEOTIDE SEQUENCE [LARGE SCALE GENOMIC DNA]</scope>
    <source>
        <strain evidence="2 3">S-A3</strain>
    </source>
</reference>
<feature type="transmembrane region" description="Helical" evidence="1">
    <location>
        <begin position="49"/>
        <end position="69"/>
    </location>
</feature>
<proteinExistence type="predicted"/>
<sequence>MALDLELLTLSTALLLAAALWPALAQAVRRRQLSASGGRIRAPHTTLLGFLGPVALTTAAMALMVAARFL</sequence>
<evidence type="ECO:0000313" key="2">
    <source>
        <dbReference type="EMBL" id="TDL46538.1"/>
    </source>
</evidence>
<dbReference type="AlphaFoldDB" id="A0A4R5YN79"/>
<dbReference type="GeneID" id="64345869"/>
<comment type="caution">
    <text evidence="2">The sequence shown here is derived from an EMBL/GenBank/DDBJ whole genome shotgun (WGS) entry which is preliminary data.</text>
</comment>
<name>A0A4R5YN79_KOCRO</name>
<dbReference type="EMBL" id="SMZT01000001">
    <property type="protein sequence ID" value="TDL46538.1"/>
    <property type="molecule type" value="Genomic_DNA"/>
</dbReference>
<protein>
    <submittedName>
        <fullName evidence="2">Uncharacterized protein</fullName>
    </submittedName>
</protein>
<gene>
    <name evidence="2" type="ORF">E2R59_00490</name>
</gene>
<keyword evidence="1" id="KW-0472">Membrane</keyword>
<accession>A0A4R5YN79</accession>
<evidence type="ECO:0000313" key="3">
    <source>
        <dbReference type="Proteomes" id="UP000295163"/>
    </source>
</evidence>
<keyword evidence="1" id="KW-0812">Transmembrane</keyword>
<dbReference type="Proteomes" id="UP000295163">
    <property type="component" value="Unassembled WGS sequence"/>
</dbReference>
<organism evidence="2 3">
    <name type="scientific">Kocuria rosea</name>
    <name type="common">Deinococcus erythromyxa</name>
    <name type="synonym">Micrococcus rubens</name>
    <dbReference type="NCBI Taxonomy" id="1275"/>
    <lineage>
        <taxon>Bacteria</taxon>
        <taxon>Bacillati</taxon>
        <taxon>Actinomycetota</taxon>
        <taxon>Actinomycetes</taxon>
        <taxon>Micrococcales</taxon>
        <taxon>Micrococcaceae</taxon>
        <taxon>Kocuria</taxon>
    </lineage>
</organism>
<dbReference type="RefSeq" id="WP_133408817.1">
    <property type="nucleotide sequence ID" value="NZ_SMZT01000001.1"/>
</dbReference>
<evidence type="ECO:0000256" key="1">
    <source>
        <dbReference type="SAM" id="Phobius"/>
    </source>
</evidence>